<sequence>MKQLVTLVILLSAQLILAQQPYYNNVDITLTGQDLYFELQQKINVASSSFTYGDTRDTMKITDEDPDNNNNVLLLYGYNDTDGNCTTDRSRDKDDFGGSTCEYNREHTFARSNANPTMGDVNNGSTGINADPHNIRPSDQQFNNNRDSKKFAAGSGNAGNVGSGNWYPGDEWKGDVARMMMYMYTRYGNRCLPSLNGSGALQGDTDMLQIYLQWNAEDPVTEFEDQRNAYLQPVYGNRNPFIDQPYLATLIWGGPMAEDRWGVLGTQDFTAETVSVYPNPASEVVWVQDNTSAPIESYVVYDIAGREIKSAIFTASEKKVDVSSLESGVYLLKLNATEKSVVKRIIVQ</sequence>
<dbReference type="GO" id="GO:0004519">
    <property type="term" value="F:endonuclease activity"/>
    <property type="evidence" value="ECO:0007669"/>
    <property type="project" value="UniProtKB-KW"/>
</dbReference>
<proteinExistence type="inferred from homology"/>
<evidence type="ECO:0000256" key="6">
    <source>
        <dbReference type="SAM" id="SignalP"/>
    </source>
</evidence>
<name>A0ABS5S6R6_9FLAO</name>
<evidence type="ECO:0000256" key="1">
    <source>
        <dbReference type="ARBA" id="ARBA00006429"/>
    </source>
</evidence>
<dbReference type="InterPro" id="IPR026444">
    <property type="entry name" value="Secre_tail"/>
</dbReference>
<dbReference type="Proteomes" id="UP001297092">
    <property type="component" value="Unassembled WGS sequence"/>
</dbReference>
<dbReference type="PANTHER" id="PTHR33607:SF2">
    <property type="entry name" value="ENDONUCLEASE-1"/>
    <property type="match status" value="1"/>
</dbReference>
<keyword evidence="2" id="KW-0540">Nuclease</keyword>
<dbReference type="InterPro" id="IPR007346">
    <property type="entry name" value="Endonuclease-I"/>
</dbReference>
<reference evidence="8 9" key="1">
    <citation type="submission" date="2021-05" db="EMBL/GenBank/DDBJ databases">
        <title>Aequorivita echinoideorum JCM 30378 genome.</title>
        <authorList>
            <person name="Zhang H."/>
            <person name="Li C."/>
        </authorList>
    </citation>
    <scope>NUCLEOTIDE SEQUENCE [LARGE SCALE GENOMIC DNA]</scope>
    <source>
        <strain evidence="8 9">JCM30378</strain>
    </source>
</reference>
<feature type="domain" description="Secretion system C-terminal sorting" evidence="7">
    <location>
        <begin position="276"/>
        <end position="347"/>
    </location>
</feature>
<evidence type="ECO:0000256" key="4">
    <source>
        <dbReference type="ARBA" id="ARBA00022801"/>
    </source>
</evidence>
<keyword evidence="8" id="KW-0255">Endonuclease</keyword>
<dbReference type="PANTHER" id="PTHR33607">
    <property type="entry name" value="ENDONUCLEASE-1"/>
    <property type="match status" value="1"/>
</dbReference>
<organism evidence="8 9">
    <name type="scientific">Aequorivita echinoideorum</name>
    <dbReference type="NCBI Taxonomy" id="1549647"/>
    <lineage>
        <taxon>Bacteria</taxon>
        <taxon>Pseudomonadati</taxon>
        <taxon>Bacteroidota</taxon>
        <taxon>Flavobacteriia</taxon>
        <taxon>Flavobacteriales</taxon>
        <taxon>Flavobacteriaceae</taxon>
        <taxon>Aequorivita</taxon>
    </lineage>
</organism>
<evidence type="ECO:0000313" key="9">
    <source>
        <dbReference type="Proteomes" id="UP001297092"/>
    </source>
</evidence>
<dbReference type="Pfam" id="PF04231">
    <property type="entry name" value="Endonuclease_1"/>
    <property type="match status" value="1"/>
</dbReference>
<comment type="caution">
    <text evidence="8">The sequence shown here is derived from an EMBL/GenBank/DDBJ whole genome shotgun (WGS) entry which is preliminary data.</text>
</comment>
<protein>
    <submittedName>
        <fullName evidence="8">Endonuclease</fullName>
    </submittedName>
</protein>
<dbReference type="NCBIfam" id="TIGR04183">
    <property type="entry name" value="Por_Secre_tail"/>
    <property type="match status" value="1"/>
</dbReference>
<accession>A0ABS5S6R6</accession>
<evidence type="ECO:0000256" key="2">
    <source>
        <dbReference type="ARBA" id="ARBA00022722"/>
    </source>
</evidence>
<dbReference type="RefSeq" id="WP_214114041.1">
    <property type="nucleotide sequence ID" value="NZ_JAHCTB010000005.1"/>
</dbReference>
<keyword evidence="9" id="KW-1185">Reference proteome</keyword>
<feature type="chain" id="PRO_5045443863" evidence="6">
    <location>
        <begin position="19"/>
        <end position="348"/>
    </location>
</feature>
<comment type="similarity">
    <text evidence="1">Belongs to the EndA/NucM nuclease family.</text>
</comment>
<dbReference type="Pfam" id="PF18962">
    <property type="entry name" value="Por_Secre_tail"/>
    <property type="match status" value="1"/>
</dbReference>
<evidence type="ECO:0000256" key="5">
    <source>
        <dbReference type="SAM" id="MobiDB-lite"/>
    </source>
</evidence>
<feature type="region of interest" description="Disordered" evidence="5">
    <location>
        <begin position="133"/>
        <end position="163"/>
    </location>
</feature>
<evidence type="ECO:0000256" key="3">
    <source>
        <dbReference type="ARBA" id="ARBA00022729"/>
    </source>
</evidence>
<dbReference type="EMBL" id="JAHCTB010000005">
    <property type="protein sequence ID" value="MBT0608887.1"/>
    <property type="molecule type" value="Genomic_DNA"/>
</dbReference>
<dbReference type="SUPFAM" id="SSF54060">
    <property type="entry name" value="His-Me finger endonucleases"/>
    <property type="match status" value="1"/>
</dbReference>
<feature type="signal peptide" evidence="6">
    <location>
        <begin position="1"/>
        <end position="18"/>
    </location>
</feature>
<evidence type="ECO:0000259" key="7">
    <source>
        <dbReference type="Pfam" id="PF18962"/>
    </source>
</evidence>
<gene>
    <name evidence="8" type="ORF">KIV10_11900</name>
</gene>
<keyword evidence="3 6" id="KW-0732">Signal</keyword>
<evidence type="ECO:0000313" key="8">
    <source>
        <dbReference type="EMBL" id="MBT0608887.1"/>
    </source>
</evidence>
<dbReference type="InterPro" id="IPR044925">
    <property type="entry name" value="His-Me_finger_sf"/>
</dbReference>
<keyword evidence="4" id="KW-0378">Hydrolase</keyword>